<evidence type="ECO:0000313" key="2">
    <source>
        <dbReference type="EMBL" id="KAF8726774.1"/>
    </source>
</evidence>
<keyword evidence="3" id="KW-1185">Reference proteome</keyword>
<dbReference type="PANTHER" id="PTHR33702:SF30">
    <property type="entry name" value="OS05G0576600 PROTEIN"/>
    <property type="match status" value="1"/>
</dbReference>
<evidence type="ECO:0000313" key="3">
    <source>
        <dbReference type="Proteomes" id="UP000636709"/>
    </source>
</evidence>
<protein>
    <submittedName>
        <fullName evidence="2">Uncharacterized protein</fullName>
    </submittedName>
</protein>
<organism evidence="2 3">
    <name type="scientific">Digitaria exilis</name>
    <dbReference type="NCBI Taxonomy" id="1010633"/>
    <lineage>
        <taxon>Eukaryota</taxon>
        <taxon>Viridiplantae</taxon>
        <taxon>Streptophyta</taxon>
        <taxon>Embryophyta</taxon>
        <taxon>Tracheophyta</taxon>
        <taxon>Spermatophyta</taxon>
        <taxon>Magnoliopsida</taxon>
        <taxon>Liliopsida</taxon>
        <taxon>Poales</taxon>
        <taxon>Poaceae</taxon>
        <taxon>PACMAD clade</taxon>
        <taxon>Panicoideae</taxon>
        <taxon>Panicodae</taxon>
        <taxon>Paniceae</taxon>
        <taxon>Anthephorinae</taxon>
        <taxon>Digitaria</taxon>
    </lineage>
</organism>
<dbReference type="EMBL" id="JACEFO010001646">
    <property type="protein sequence ID" value="KAF8726774.1"/>
    <property type="molecule type" value="Genomic_DNA"/>
</dbReference>
<dbReference type="PANTHER" id="PTHR33702">
    <property type="entry name" value="BNAA09G40010D PROTEIN"/>
    <property type="match status" value="1"/>
</dbReference>
<feature type="compositionally biased region" description="Polar residues" evidence="1">
    <location>
        <begin position="169"/>
        <end position="196"/>
    </location>
</feature>
<gene>
    <name evidence="2" type="ORF">HU200_019249</name>
</gene>
<proteinExistence type="predicted"/>
<reference evidence="2" key="1">
    <citation type="submission" date="2020-07" db="EMBL/GenBank/DDBJ databases">
        <title>Genome sequence and genetic diversity analysis of an under-domesticated orphan crop, white fonio (Digitaria exilis).</title>
        <authorList>
            <person name="Bennetzen J.L."/>
            <person name="Chen S."/>
            <person name="Ma X."/>
            <person name="Wang X."/>
            <person name="Yssel A.E.J."/>
            <person name="Chaluvadi S.R."/>
            <person name="Johnson M."/>
            <person name="Gangashetty P."/>
            <person name="Hamidou F."/>
            <person name="Sanogo M.D."/>
            <person name="Zwaenepoel A."/>
            <person name="Wallace J."/>
            <person name="Van De Peer Y."/>
            <person name="Van Deynze A."/>
        </authorList>
    </citation>
    <scope>NUCLEOTIDE SEQUENCE</scope>
    <source>
        <tissue evidence="2">Leaves</tissue>
    </source>
</reference>
<accession>A0A835F2W9</accession>
<evidence type="ECO:0000256" key="1">
    <source>
        <dbReference type="SAM" id="MobiDB-lite"/>
    </source>
</evidence>
<feature type="region of interest" description="Disordered" evidence="1">
    <location>
        <begin position="165"/>
        <end position="213"/>
    </location>
</feature>
<comment type="caution">
    <text evidence="2">The sequence shown here is derived from an EMBL/GenBank/DDBJ whole genome shotgun (WGS) entry which is preliminary data.</text>
</comment>
<feature type="compositionally biased region" description="Basic and acidic residues" evidence="1">
    <location>
        <begin position="198"/>
        <end position="211"/>
    </location>
</feature>
<feature type="region of interest" description="Disordered" evidence="1">
    <location>
        <begin position="1"/>
        <end position="30"/>
    </location>
</feature>
<dbReference type="Proteomes" id="UP000636709">
    <property type="component" value="Unassembled WGS sequence"/>
</dbReference>
<sequence length="461" mass="50933">MGRADRSKVSAAVQRRSDAGTQPCGVRPKARGEYGVGDEVRRTRISAAYDYRRRQRIGWKRDSGRLEKVTTIYSNTLRTALPPRARSVNTCHAVSIPVCPSFSVSRPHPGDSCANKPLTGRGLNPQTDDLQRFIPRDEQTLFFLDVQHDQRSLPHFTGFGKATYHSFPNEPSHQPTTVFPSKQQGHPINIQHQPASTCRDREPHTDPDTDLPRIVSARAPRPPHPCGYVAPITPLAPAHQPSRLPAFILSSPYINEPSAPPFSTKLPCTTPPRATYQTPPSQPPLHARDSTAFQSMEAEAFPIRFTRGVRAYWRRRKYHRLEATDGGKARVGATQQLGATARRGGGAMRRLRVRVVLAAPRRALARARDAYVGAMLALAKRASALALPGGADGLWAKRVPRRKQLPASGGVRTTEFEQRLIFEIYKSIVASKELTTMLHSSAAHLPAGTATPMPVRHLLDM</sequence>
<dbReference type="AlphaFoldDB" id="A0A835F2W9"/>
<name>A0A835F2W9_9POAL</name>
<dbReference type="OrthoDB" id="764584at2759"/>